<dbReference type="InterPro" id="IPR055290">
    <property type="entry name" value="At3g26010-like"/>
</dbReference>
<evidence type="ECO:0000259" key="1">
    <source>
        <dbReference type="Pfam" id="PF00646"/>
    </source>
</evidence>
<dbReference type="NCBIfam" id="TIGR01640">
    <property type="entry name" value="F_box_assoc_1"/>
    <property type="match status" value="1"/>
</dbReference>
<reference evidence="3" key="2">
    <citation type="submission" date="2023-05" db="EMBL/GenBank/DDBJ databases">
        <authorList>
            <person name="Schelkunov M.I."/>
        </authorList>
    </citation>
    <scope>NUCLEOTIDE SEQUENCE</scope>
    <source>
        <strain evidence="3">Hsosn_3</strain>
        <tissue evidence="3">Leaf</tissue>
    </source>
</reference>
<evidence type="ECO:0000313" key="3">
    <source>
        <dbReference type="EMBL" id="KAK1362968.1"/>
    </source>
</evidence>
<evidence type="ECO:0000313" key="4">
    <source>
        <dbReference type="Proteomes" id="UP001237642"/>
    </source>
</evidence>
<dbReference type="Pfam" id="PF00646">
    <property type="entry name" value="F-box"/>
    <property type="match status" value="1"/>
</dbReference>
<dbReference type="Gene3D" id="2.120.10.80">
    <property type="entry name" value="Kelch-type beta propeller"/>
    <property type="match status" value="1"/>
</dbReference>
<feature type="domain" description="F-box" evidence="1">
    <location>
        <begin position="22"/>
        <end position="57"/>
    </location>
</feature>
<feature type="domain" description="F-box associated beta-propeller type 1" evidence="2">
    <location>
        <begin position="91"/>
        <end position="303"/>
    </location>
</feature>
<dbReference type="InterPro" id="IPR036047">
    <property type="entry name" value="F-box-like_dom_sf"/>
</dbReference>
<dbReference type="InterPro" id="IPR001810">
    <property type="entry name" value="F-box_dom"/>
</dbReference>
<accession>A0AAD8HB11</accession>
<dbReference type="InterPro" id="IPR011043">
    <property type="entry name" value="Gal_Oxase/kelch_b-propeller"/>
</dbReference>
<organism evidence="3 4">
    <name type="scientific">Heracleum sosnowskyi</name>
    <dbReference type="NCBI Taxonomy" id="360622"/>
    <lineage>
        <taxon>Eukaryota</taxon>
        <taxon>Viridiplantae</taxon>
        <taxon>Streptophyta</taxon>
        <taxon>Embryophyta</taxon>
        <taxon>Tracheophyta</taxon>
        <taxon>Spermatophyta</taxon>
        <taxon>Magnoliopsida</taxon>
        <taxon>eudicotyledons</taxon>
        <taxon>Gunneridae</taxon>
        <taxon>Pentapetalae</taxon>
        <taxon>asterids</taxon>
        <taxon>campanulids</taxon>
        <taxon>Apiales</taxon>
        <taxon>Apiaceae</taxon>
        <taxon>Apioideae</taxon>
        <taxon>apioid superclade</taxon>
        <taxon>Tordylieae</taxon>
        <taxon>Tordyliinae</taxon>
        <taxon>Heracleum</taxon>
    </lineage>
</organism>
<dbReference type="SUPFAM" id="SSF81383">
    <property type="entry name" value="F-box domain"/>
    <property type="match status" value="1"/>
</dbReference>
<dbReference type="AlphaFoldDB" id="A0AAD8HB11"/>
<keyword evidence="4" id="KW-1185">Reference proteome</keyword>
<dbReference type="Proteomes" id="UP001237642">
    <property type="component" value="Unassembled WGS sequence"/>
</dbReference>
<dbReference type="InterPro" id="IPR006527">
    <property type="entry name" value="F-box-assoc_dom_typ1"/>
</dbReference>
<comment type="caution">
    <text evidence="3">The sequence shown here is derived from an EMBL/GenBank/DDBJ whole genome shotgun (WGS) entry which is preliminary data.</text>
</comment>
<dbReference type="Pfam" id="PF07734">
    <property type="entry name" value="FBA_1"/>
    <property type="match status" value="1"/>
</dbReference>
<sequence length="412" mass="47947">MDCAFRNQLEFSSQEIVLEEENLLSLILLRVPYMQLVSLKFVSKRWHYVITTPHFTHLLRNSIPHLRATGLFIQRPVYLRSSDEVYFVSLDDPNTRSPFRTLSFAHDPFDPEKIRILQSCNGLLLCSTALYRPKELRNYYVYNPSTNHVETLPEHPPGSGHWVRYVGLIFDPSKSIHYKVIAFDTTSSYPLPYVGNFYIYSSETRTWKASVESFSPPPGANFNGGVYWNGCIHWVNEMNSEIEAESTVSDCLCFNVDDERLETFPRPPCGVRSASRRSLYFGESEGHLHFIEACPYATSLSVYEMKSDYSGWFLKYQIDLDPISKVFPEMTEHKAIFHDKNDYAVAVLSLIRRENFREDPFLVLEVPGKVIRYNLVSRSIKMIWDFSVDFSLEKIDDWSFGNFQVWQYVETV</sequence>
<name>A0AAD8HB11_9APIA</name>
<dbReference type="InterPro" id="IPR015915">
    <property type="entry name" value="Kelch-typ_b-propeller"/>
</dbReference>
<dbReference type="InterPro" id="IPR017451">
    <property type="entry name" value="F-box-assoc_interact_dom"/>
</dbReference>
<proteinExistence type="predicted"/>
<evidence type="ECO:0000259" key="2">
    <source>
        <dbReference type="Pfam" id="PF07734"/>
    </source>
</evidence>
<dbReference type="PANTHER" id="PTHR35546:SF115">
    <property type="entry name" value="F-BOX DOMAIN-CONTAINING PROTEIN"/>
    <property type="match status" value="1"/>
</dbReference>
<dbReference type="PANTHER" id="PTHR35546">
    <property type="entry name" value="F-BOX PROTEIN INTERACTION DOMAIN PROTEIN-RELATED"/>
    <property type="match status" value="1"/>
</dbReference>
<gene>
    <name evidence="3" type="ORF">POM88_038529</name>
</gene>
<dbReference type="EMBL" id="JAUIZM010000009">
    <property type="protein sequence ID" value="KAK1362968.1"/>
    <property type="molecule type" value="Genomic_DNA"/>
</dbReference>
<protein>
    <submittedName>
        <fullName evidence="3">F-box domain containing protein</fullName>
    </submittedName>
</protein>
<dbReference type="SUPFAM" id="SSF50965">
    <property type="entry name" value="Galactose oxidase, central domain"/>
    <property type="match status" value="1"/>
</dbReference>
<reference evidence="3" key="1">
    <citation type="submission" date="2023-02" db="EMBL/GenBank/DDBJ databases">
        <title>Genome of toxic invasive species Heracleum sosnowskyi carries increased number of genes despite the absence of recent whole-genome duplications.</title>
        <authorList>
            <person name="Schelkunov M."/>
            <person name="Shtratnikova V."/>
            <person name="Makarenko M."/>
            <person name="Klepikova A."/>
            <person name="Omelchenko D."/>
            <person name="Novikova G."/>
            <person name="Obukhova E."/>
            <person name="Bogdanov V."/>
            <person name="Penin A."/>
            <person name="Logacheva M."/>
        </authorList>
    </citation>
    <scope>NUCLEOTIDE SEQUENCE</scope>
    <source>
        <strain evidence="3">Hsosn_3</strain>
        <tissue evidence="3">Leaf</tissue>
    </source>
</reference>